<protein>
    <submittedName>
        <fullName evidence="2">Uncharacterized protein</fullName>
    </submittedName>
</protein>
<accession>A0A6J5M4Y9</accession>
<feature type="region of interest" description="Disordered" evidence="1">
    <location>
        <begin position="238"/>
        <end position="267"/>
    </location>
</feature>
<evidence type="ECO:0000313" key="2">
    <source>
        <dbReference type="EMBL" id="CAB4140497.1"/>
    </source>
</evidence>
<organism evidence="2">
    <name type="scientific">uncultured Caudovirales phage</name>
    <dbReference type="NCBI Taxonomy" id="2100421"/>
    <lineage>
        <taxon>Viruses</taxon>
        <taxon>Duplodnaviria</taxon>
        <taxon>Heunggongvirae</taxon>
        <taxon>Uroviricota</taxon>
        <taxon>Caudoviricetes</taxon>
        <taxon>Peduoviridae</taxon>
        <taxon>Maltschvirus</taxon>
        <taxon>Maltschvirus maltsch</taxon>
    </lineage>
</organism>
<evidence type="ECO:0000256" key="1">
    <source>
        <dbReference type="SAM" id="MobiDB-lite"/>
    </source>
</evidence>
<feature type="non-terminal residue" evidence="2">
    <location>
        <position position="309"/>
    </location>
</feature>
<proteinExistence type="predicted"/>
<reference evidence="2" key="1">
    <citation type="submission" date="2020-04" db="EMBL/GenBank/DDBJ databases">
        <authorList>
            <person name="Chiriac C."/>
            <person name="Salcher M."/>
            <person name="Ghai R."/>
            <person name="Kavagutti S V."/>
        </authorList>
    </citation>
    <scope>NUCLEOTIDE SEQUENCE</scope>
</reference>
<dbReference type="EMBL" id="LR796379">
    <property type="protein sequence ID" value="CAB4140497.1"/>
    <property type="molecule type" value="Genomic_DNA"/>
</dbReference>
<sequence>MIVDQGQALLGGMQVVPDLAAITARNQQIENQRQAMAMRAQEMRDAAVQQQQAIQRQAQWDDFVGQVTSGQADDETIRRGILAFPEQREAITAAFGNPRDAEARSNLRLTGALWTRLRNGDTAGAATILRQRVEADSAAGREDPEDVEMLRALESGDPQAIAGVQGMLGVVIAAMPNAGDFTTALGRLNPTQEPTTFQRDYAFILQNFGPQVAANFRARNTDRTATDAAGNIVELPDAALIGPETQPRGGDRPSGGSGGTNAPATSPEAIMRRAFEAGSMTRADYDAVATQLGPQGRTAMDGWLTQNGV</sequence>
<name>A0A6J5M4Y9_9CAUD</name>
<gene>
    <name evidence="2" type="ORF">UFOVP407_60</name>
</gene>